<proteinExistence type="predicted"/>
<comment type="caution">
    <text evidence="2">The sequence shown here is derived from an EMBL/GenBank/DDBJ whole genome shotgun (WGS) entry which is preliminary data.</text>
</comment>
<gene>
    <name evidence="2" type="ORF">Naga_101536g1</name>
</gene>
<protein>
    <submittedName>
        <fullName evidence="2">Uncharacterized protein</fullName>
    </submittedName>
</protein>
<dbReference type="Proteomes" id="UP000019335">
    <property type="component" value="Unassembled WGS sequence"/>
</dbReference>
<feature type="compositionally biased region" description="Low complexity" evidence="1">
    <location>
        <begin position="76"/>
        <end position="92"/>
    </location>
</feature>
<evidence type="ECO:0000256" key="1">
    <source>
        <dbReference type="SAM" id="MobiDB-lite"/>
    </source>
</evidence>
<dbReference type="EMBL" id="AZIL01002976">
    <property type="protein sequence ID" value="EWM20571.1"/>
    <property type="molecule type" value="Genomic_DNA"/>
</dbReference>
<feature type="compositionally biased region" description="Pro residues" evidence="1">
    <location>
        <begin position="1"/>
        <end position="15"/>
    </location>
</feature>
<reference evidence="2 3" key="1">
    <citation type="journal article" date="2014" name="Mol. Plant">
        <title>Chromosome Scale Genome Assembly and Transcriptome Profiling of Nannochloropsis gaditana in Nitrogen Depletion.</title>
        <authorList>
            <person name="Corteggiani Carpinelli E."/>
            <person name="Telatin A."/>
            <person name="Vitulo N."/>
            <person name="Forcato C."/>
            <person name="D'Angelo M."/>
            <person name="Schiavon R."/>
            <person name="Vezzi A."/>
            <person name="Giacometti G.M."/>
            <person name="Morosinotto T."/>
            <person name="Valle G."/>
        </authorList>
    </citation>
    <scope>NUCLEOTIDE SEQUENCE [LARGE SCALE GENOMIC DNA]</scope>
    <source>
        <strain evidence="2 3">B-31</strain>
    </source>
</reference>
<evidence type="ECO:0000313" key="3">
    <source>
        <dbReference type="Proteomes" id="UP000019335"/>
    </source>
</evidence>
<dbReference type="AlphaFoldDB" id="W7TJR0"/>
<organism evidence="2 3">
    <name type="scientific">Nannochloropsis gaditana</name>
    <dbReference type="NCBI Taxonomy" id="72520"/>
    <lineage>
        <taxon>Eukaryota</taxon>
        <taxon>Sar</taxon>
        <taxon>Stramenopiles</taxon>
        <taxon>Ochrophyta</taxon>
        <taxon>Eustigmatophyceae</taxon>
        <taxon>Eustigmatales</taxon>
        <taxon>Monodopsidaceae</taxon>
        <taxon>Nannochloropsis</taxon>
    </lineage>
</organism>
<feature type="non-terminal residue" evidence="2">
    <location>
        <position position="1"/>
    </location>
</feature>
<name>W7TJR0_9STRA</name>
<feature type="region of interest" description="Disordered" evidence="1">
    <location>
        <begin position="1"/>
        <end position="143"/>
    </location>
</feature>
<keyword evidence="3" id="KW-1185">Reference proteome</keyword>
<evidence type="ECO:0000313" key="2">
    <source>
        <dbReference type="EMBL" id="EWM20571.1"/>
    </source>
</evidence>
<feature type="compositionally biased region" description="Basic and acidic residues" evidence="1">
    <location>
        <begin position="101"/>
        <end position="111"/>
    </location>
</feature>
<accession>W7TJR0</accession>
<sequence length="143" mass="14821">PSLHPSLPPSLPSSPPSVLLPLSGGKHKSSFPCRGAQTTRPFLAAKEGGREGGVEGGREAVPEVLRPGGLRGGEATTGARRSRSSTMRTSVGGKQGAGGGREGRGGREHIKGPASTKRLESPCIQGKRKDRGPWKAGGRKRKE</sequence>
<feature type="compositionally biased region" description="Basic and acidic residues" evidence="1">
    <location>
        <begin position="47"/>
        <end position="61"/>
    </location>
</feature>